<protein>
    <submittedName>
        <fullName evidence="2">Uncharacterized protein</fullName>
    </submittedName>
</protein>
<keyword evidence="3" id="KW-1185">Reference proteome</keyword>
<keyword evidence="1" id="KW-1133">Transmembrane helix</keyword>
<dbReference type="KEGG" id="osp:Odosp_2899"/>
<evidence type="ECO:0000256" key="1">
    <source>
        <dbReference type="SAM" id="Phobius"/>
    </source>
</evidence>
<dbReference type="EMBL" id="CP002544">
    <property type="protein sequence ID" value="ADY33870.1"/>
    <property type="molecule type" value="Genomic_DNA"/>
</dbReference>
<dbReference type="Proteomes" id="UP000006657">
    <property type="component" value="Chromosome"/>
</dbReference>
<reference evidence="2 3" key="1">
    <citation type="journal article" date="2011" name="Stand. Genomic Sci.">
        <title>Complete genome sequence of Odoribacter splanchnicus type strain (1651/6).</title>
        <authorList>
            <consortium name="US DOE Joint Genome Institute (JGI-PGF)"/>
            <person name="Goker M."/>
            <person name="Gronow S."/>
            <person name="Zeytun A."/>
            <person name="Nolan M."/>
            <person name="Lucas S."/>
            <person name="Lapidus A."/>
            <person name="Hammon N."/>
            <person name="Deshpande S."/>
            <person name="Cheng J.F."/>
            <person name="Pitluck S."/>
            <person name="Liolios K."/>
            <person name="Pagani I."/>
            <person name="Ivanova N."/>
            <person name="Mavromatis K."/>
            <person name="Ovchinikova G."/>
            <person name="Pati A."/>
            <person name="Tapia R."/>
            <person name="Han C."/>
            <person name="Goodwin L."/>
            <person name="Chen A."/>
            <person name="Palaniappan K."/>
            <person name="Land M."/>
            <person name="Hauser L."/>
            <person name="Jeffries C.D."/>
            <person name="Brambilla E.M."/>
            <person name="Rohde M."/>
            <person name="Detter J.C."/>
            <person name="Woyke T."/>
            <person name="Bristow J."/>
            <person name="Markowitz V."/>
            <person name="Hugenholtz P."/>
            <person name="Eisen J.A."/>
            <person name="Kyrpides N.C."/>
            <person name="Klenk H.P."/>
        </authorList>
    </citation>
    <scope>NUCLEOTIDE SEQUENCE [LARGE SCALE GENOMIC DNA]</scope>
    <source>
        <strain evidence="3">ATCC 29572 / DSM 20712 / JCM 15291 / NCTC 10825 / 1651/6</strain>
    </source>
</reference>
<name>F9Z5W9_ODOSD</name>
<dbReference type="AlphaFoldDB" id="F9Z5W9"/>
<organism evidence="2 3">
    <name type="scientific">Odoribacter splanchnicus (strain ATCC 29572 / DSM 20712 / CIP 104287 / JCM 15291 / NCTC 10825 / 1651/6)</name>
    <name type="common">Bacteroides splanchnicus</name>
    <dbReference type="NCBI Taxonomy" id="709991"/>
    <lineage>
        <taxon>Bacteria</taxon>
        <taxon>Pseudomonadati</taxon>
        <taxon>Bacteroidota</taxon>
        <taxon>Bacteroidia</taxon>
        <taxon>Bacteroidales</taxon>
        <taxon>Odoribacteraceae</taxon>
        <taxon>Odoribacter</taxon>
    </lineage>
</organism>
<keyword evidence="1" id="KW-0472">Membrane</keyword>
<sequence>MYRLIKKIVYLFTFYCCLDFLFFDFPVPAVSFPDAVVFFDVFLQFFYFFWKQGNETGFSEIGLRKNSPIRSVSKRLLGHLTRRRIIRSGIRIGSDCH</sequence>
<dbReference type="HOGENOM" id="CLU_2343945_0_0_10"/>
<gene>
    <name evidence="2" type="ordered locus">Odosp_2899</name>
</gene>
<feature type="transmembrane region" description="Helical" evidence="1">
    <location>
        <begin position="29"/>
        <end position="50"/>
    </location>
</feature>
<keyword evidence="1" id="KW-0812">Transmembrane</keyword>
<evidence type="ECO:0000313" key="2">
    <source>
        <dbReference type="EMBL" id="ADY33870.1"/>
    </source>
</evidence>
<dbReference type="PaxDb" id="709991-Odosp_2899"/>
<accession>F9Z5W9</accession>
<evidence type="ECO:0000313" key="3">
    <source>
        <dbReference type="Proteomes" id="UP000006657"/>
    </source>
</evidence>
<proteinExistence type="predicted"/>